<evidence type="ECO:0000313" key="9">
    <source>
        <dbReference type="Proteomes" id="UP001168575"/>
    </source>
</evidence>
<feature type="transmembrane region" description="Helical" evidence="6">
    <location>
        <begin position="97"/>
        <end position="116"/>
    </location>
</feature>
<evidence type="ECO:0000256" key="3">
    <source>
        <dbReference type="ARBA" id="ARBA00022989"/>
    </source>
</evidence>
<feature type="compositionally biased region" description="Basic and acidic residues" evidence="5">
    <location>
        <begin position="468"/>
        <end position="481"/>
    </location>
</feature>
<accession>A0AA43U5U2</accession>
<reference evidence="8" key="1">
    <citation type="submission" date="2023-07" db="EMBL/GenBank/DDBJ databases">
        <title>Between Cages and Wild: Unraveling the Impact of Captivity on Animal Microbiomes and Antimicrobial Resistance.</title>
        <authorList>
            <person name="Schmartz G.P."/>
            <person name="Rehner J."/>
            <person name="Schuff M.J."/>
            <person name="Becker S.L."/>
            <person name="Kravczyk M."/>
            <person name="Gurevich A."/>
            <person name="Francke R."/>
            <person name="Mueller R."/>
            <person name="Keller V."/>
            <person name="Keller A."/>
        </authorList>
    </citation>
    <scope>NUCLEOTIDE SEQUENCE</scope>
    <source>
        <strain evidence="8">S12M_St_49</strain>
    </source>
</reference>
<keyword evidence="3 6" id="KW-1133">Transmembrane helix</keyword>
<evidence type="ECO:0000256" key="2">
    <source>
        <dbReference type="ARBA" id="ARBA00022692"/>
    </source>
</evidence>
<sequence length="481" mass="53810">RALVTQIAAVLDQVQNSFSSAKKAVSSTKSSLEIFDKELSNVQTDISSFSLSTMLKKIIADNGLDATAIGEFISSPTIVQQKSIYELNAYGSAMAPLFMNLTFWIGGFMLLVILKLEVDDEGVENLTIPQRYISRWLLMCVFAVMQAVICDIGVLALGVQTVNLPALILISCLASIAYLSLMFMLSATLQHVGKGLCVLLAFLQIPGATGLYPVEMTTPFFQSVYPAFPFTYGINGMRETICGFYGNTYALSCAVLIGIMVVSVLIGVYLRPYLTNFNKLFAKEIQEGGLFVGEEIEIPTQRFRLTQLIGYLSNRDEYRQGLMNRANKFVRRYASFKRYATAFGVIASIAIAVLFSRMPMEWKPTLLTIWLSTLFILVIVVVGVEHAYDSIERQLNLDEMSDDEIRGLVGQRNKVGRTTSEIFSRQHSGRGHTLFKDLHKKREEELAAQRLLEKGANGESNKHWTPWGHHDEKHDDDQNEE</sequence>
<gene>
    <name evidence="8" type="ORF">Q3982_02885</name>
</gene>
<proteinExistence type="predicted"/>
<keyword evidence="9" id="KW-1185">Reference proteome</keyword>
<feature type="transmembrane region" description="Helical" evidence="6">
    <location>
        <begin position="338"/>
        <end position="355"/>
    </location>
</feature>
<dbReference type="GO" id="GO:0140359">
    <property type="term" value="F:ABC-type transporter activity"/>
    <property type="evidence" value="ECO:0007669"/>
    <property type="project" value="InterPro"/>
</dbReference>
<keyword evidence="2 6" id="KW-0812">Transmembrane</keyword>
<dbReference type="Proteomes" id="UP001168575">
    <property type="component" value="Unassembled WGS sequence"/>
</dbReference>
<feature type="non-terminal residue" evidence="8">
    <location>
        <position position="1"/>
    </location>
</feature>
<organism evidence="8 9">
    <name type="scientific">Phoenicibacter congonensis</name>
    <dbReference type="NCBI Taxonomy" id="1944646"/>
    <lineage>
        <taxon>Bacteria</taxon>
        <taxon>Bacillati</taxon>
        <taxon>Actinomycetota</taxon>
        <taxon>Coriobacteriia</taxon>
        <taxon>Eggerthellales</taxon>
        <taxon>Eggerthellaceae</taxon>
        <taxon>Phoenicibacter</taxon>
    </lineage>
</organism>
<dbReference type="InterPro" id="IPR017501">
    <property type="entry name" value="Phage_infect_YhgE_C"/>
</dbReference>
<evidence type="ECO:0000256" key="5">
    <source>
        <dbReference type="SAM" id="MobiDB-lite"/>
    </source>
</evidence>
<comment type="subcellular location">
    <subcellularLocation>
        <location evidence="1">Membrane</location>
        <topology evidence="1">Multi-pass membrane protein</topology>
    </subcellularLocation>
</comment>
<dbReference type="PANTHER" id="PTHR43077:SF5">
    <property type="entry name" value="PHAGE INFECTION PROTEIN"/>
    <property type="match status" value="1"/>
</dbReference>
<protein>
    <submittedName>
        <fullName evidence="8">YhgE/Pip family protein</fullName>
    </submittedName>
</protein>
<feature type="transmembrane region" description="Helical" evidence="6">
    <location>
        <begin position="367"/>
        <end position="388"/>
    </location>
</feature>
<dbReference type="AlphaFoldDB" id="A0AA43U5U2"/>
<keyword evidence="4 6" id="KW-0472">Membrane</keyword>
<feature type="transmembrane region" description="Helical" evidence="6">
    <location>
        <begin position="249"/>
        <end position="270"/>
    </location>
</feature>
<name>A0AA43U5U2_9ACTN</name>
<feature type="transmembrane region" description="Helical" evidence="6">
    <location>
        <begin position="196"/>
        <end position="214"/>
    </location>
</feature>
<evidence type="ECO:0000256" key="1">
    <source>
        <dbReference type="ARBA" id="ARBA00004141"/>
    </source>
</evidence>
<dbReference type="Pfam" id="PF12698">
    <property type="entry name" value="ABC2_membrane_3"/>
    <property type="match status" value="1"/>
</dbReference>
<dbReference type="NCBIfam" id="TIGR03062">
    <property type="entry name" value="pip_yhgE_Cterm"/>
    <property type="match status" value="1"/>
</dbReference>
<feature type="transmembrane region" description="Helical" evidence="6">
    <location>
        <begin position="136"/>
        <end position="158"/>
    </location>
</feature>
<feature type="region of interest" description="Disordered" evidence="5">
    <location>
        <begin position="451"/>
        <end position="481"/>
    </location>
</feature>
<comment type="caution">
    <text evidence="8">The sequence shown here is derived from an EMBL/GenBank/DDBJ whole genome shotgun (WGS) entry which is preliminary data.</text>
</comment>
<dbReference type="InterPro" id="IPR013525">
    <property type="entry name" value="ABC2_TM"/>
</dbReference>
<dbReference type="InterPro" id="IPR051328">
    <property type="entry name" value="T7SS_ABC-Transporter"/>
</dbReference>
<evidence type="ECO:0000259" key="7">
    <source>
        <dbReference type="Pfam" id="PF12698"/>
    </source>
</evidence>
<evidence type="ECO:0000256" key="4">
    <source>
        <dbReference type="ARBA" id="ARBA00023136"/>
    </source>
</evidence>
<dbReference type="EMBL" id="JAUMVS010000032">
    <property type="protein sequence ID" value="MDO4841603.1"/>
    <property type="molecule type" value="Genomic_DNA"/>
</dbReference>
<dbReference type="PANTHER" id="PTHR43077">
    <property type="entry name" value="TRANSPORT PERMEASE YVFS-RELATED"/>
    <property type="match status" value="1"/>
</dbReference>
<feature type="transmembrane region" description="Helical" evidence="6">
    <location>
        <begin position="164"/>
        <end position="184"/>
    </location>
</feature>
<feature type="domain" description="ABC-2 type transporter transmembrane" evidence="7">
    <location>
        <begin position="47"/>
        <end position="269"/>
    </location>
</feature>
<evidence type="ECO:0000256" key="6">
    <source>
        <dbReference type="SAM" id="Phobius"/>
    </source>
</evidence>
<dbReference type="GO" id="GO:0016020">
    <property type="term" value="C:membrane"/>
    <property type="evidence" value="ECO:0007669"/>
    <property type="project" value="UniProtKB-SubCell"/>
</dbReference>
<evidence type="ECO:0000313" key="8">
    <source>
        <dbReference type="EMBL" id="MDO4841603.1"/>
    </source>
</evidence>